<dbReference type="Gene3D" id="3.90.320.10">
    <property type="match status" value="1"/>
</dbReference>
<protein>
    <submittedName>
        <fullName evidence="3">Putative ATPase</fullName>
    </submittedName>
</protein>
<proteinExistence type="predicted"/>
<gene>
    <name evidence="3" type="ORF">10S11_76</name>
</gene>
<dbReference type="InterPro" id="IPR011604">
    <property type="entry name" value="PDDEXK-like_dom_sf"/>
</dbReference>
<feature type="compositionally biased region" description="Basic and acidic residues" evidence="1">
    <location>
        <begin position="488"/>
        <end position="527"/>
    </location>
</feature>
<feature type="region of interest" description="Disordered" evidence="1">
    <location>
        <begin position="488"/>
        <end position="569"/>
    </location>
</feature>
<reference evidence="3" key="1">
    <citation type="submission" date="2017-06" db="EMBL/GenBank/DDBJ databases">
        <title>Novel phages from South African skin metaviromes.</title>
        <authorList>
            <person name="van Zyl L.J."/>
            <person name="Abrahams Y."/>
            <person name="Stander E.A."/>
            <person name="Kirby B.M."/>
            <person name="Clavaud C."/>
            <person name="Farcet C."/>
            <person name="Breton L."/>
            <person name="Trindade M.I."/>
        </authorList>
    </citation>
    <scope>NUCLEOTIDE SEQUENCE</scope>
</reference>
<name>A0A2H4J7Q2_9CAUD</name>
<dbReference type="EMBL" id="MF417875">
    <property type="protein sequence ID" value="ASN68338.1"/>
    <property type="molecule type" value="Genomic_DNA"/>
</dbReference>
<dbReference type="Pfam" id="PF13479">
    <property type="entry name" value="AAA_24"/>
    <property type="match status" value="1"/>
</dbReference>
<feature type="compositionally biased region" description="Basic residues" evidence="1">
    <location>
        <begin position="559"/>
        <end position="569"/>
    </location>
</feature>
<evidence type="ECO:0000259" key="2">
    <source>
        <dbReference type="Pfam" id="PF12705"/>
    </source>
</evidence>
<evidence type="ECO:0000313" key="3">
    <source>
        <dbReference type="EMBL" id="ASN68338.1"/>
    </source>
</evidence>
<dbReference type="InterPro" id="IPR038726">
    <property type="entry name" value="PDDEXK_AddAB-type"/>
</dbReference>
<dbReference type="Pfam" id="PF12705">
    <property type="entry name" value="PDDEXK_1"/>
    <property type="match status" value="1"/>
</dbReference>
<feature type="domain" description="PD-(D/E)XK endonuclease-like" evidence="2">
    <location>
        <begin position="3"/>
        <end position="236"/>
    </location>
</feature>
<sequence length="569" mass="66503">MQYSHSRVESFKNCPYKYKSRYVDKLKTIPNQDANNALICGNTIHTGAEKDLKVALEFYKSNYYIMTDLNVNEIIKFEYLIPKLKELLVDINIYAQEYLIITKRFKGIVDLITKNDDGTVDVFDFKYSNAIEHYMESPQLHIYKYFLEQQGFKVRKLGFIFIPKISIRQKKEEDLYQFRKRLLQELRASEINLLEVPYNPNKVIEFLDSIIGINETTEYPKNPTNLCSWCEYEEYCLKGYDYMILPSTERRDIKKAKKRKIWIYGPAFSGKTTMLDYAPNPLNLNTDGNVEFVTMPYLAIKDEVTVEGRVTKRKFAWEVFKDAIAELEKKQNDFKTIIVDLLEDTREMCRIYKYDELGIQHESDSGFGKGWDIIKTEYLSTIRRLFNLDYENIVVLSHEDVSKDITKKNGQNITRIAPNIQDAIANKVAGMVDIVARVVVEDDDSRTLNFKTNEVIFGGGRLKGITKTNIALSWDELMKVYDEANAGKKEPTVEATNEEKPAKRRPKKEEDLVEDKKEELVINKETKNNLLDEVDKPNEQSESTEETSTEEAREEEKPKRRRRRKADEE</sequence>
<organism evidence="3">
    <name type="scientific">uncultured Caudovirales phage</name>
    <dbReference type="NCBI Taxonomy" id="2100421"/>
    <lineage>
        <taxon>Viruses</taxon>
        <taxon>Duplodnaviria</taxon>
        <taxon>Heunggongvirae</taxon>
        <taxon>Uroviricota</taxon>
        <taxon>Caudoviricetes</taxon>
        <taxon>Peduoviridae</taxon>
        <taxon>Maltschvirus</taxon>
        <taxon>Maltschvirus maltsch</taxon>
    </lineage>
</organism>
<evidence type="ECO:0000256" key="1">
    <source>
        <dbReference type="SAM" id="MobiDB-lite"/>
    </source>
</evidence>
<accession>A0A2H4J7Q2</accession>